<reference evidence="8 9" key="1">
    <citation type="submission" date="2017-03" db="EMBL/GenBank/DDBJ databases">
        <title>Genomes of endolithic fungi from Antarctica.</title>
        <authorList>
            <person name="Coleine C."/>
            <person name="Masonjones S."/>
            <person name="Stajich J.E."/>
        </authorList>
    </citation>
    <scope>NUCLEOTIDE SEQUENCE [LARGE SCALE GENOMIC DNA]</scope>
    <source>
        <strain evidence="8 9">CCFEE 5184</strain>
    </source>
</reference>
<dbReference type="AlphaFoldDB" id="A0A4U0XCM2"/>
<dbReference type="OrthoDB" id="16679at2759"/>
<feature type="compositionally biased region" description="Polar residues" evidence="7">
    <location>
        <begin position="1"/>
        <end position="10"/>
    </location>
</feature>
<sequence length="75" mass="8272">MAQTPQQRRANAQFAKAEETKRGKPAAAIKKKSEKVEKAPISKGWLYLLLFVVCGGIVFELVRIVFGAGQNYFSG</sequence>
<feature type="transmembrane region" description="Helical" evidence="6">
    <location>
        <begin position="45"/>
        <end position="66"/>
    </location>
</feature>
<organism evidence="8 9">
    <name type="scientific">Friedmanniomyces simplex</name>
    <dbReference type="NCBI Taxonomy" id="329884"/>
    <lineage>
        <taxon>Eukaryota</taxon>
        <taxon>Fungi</taxon>
        <taxon>Dikarya</taxon>
        <taxon>Ascomycota</taxon>
        <taxon>Pezizomycotina</taxon>
        <taxon>Dothideomycetes</taxon>
        <taxon>Dothideomycetidae</taxon>
        <taxon>Mycosphaerellales</taxon>
        <taxon>Teratosphaeriaceae</taxon>
        <taxon>Friedmanniomyces</taxon>
    </lineage>
</organism>
<dbReference type="GO" id="GO:0005789">
    <property type="term" value="C:endoplasmic reticulum membrane"/>
    <property type="evidence" value="ECO:0007669"/>
    <property type="project" value="UniProtKB-SubCell"/>
</dbReference>
<comment type="caution">
    <text evidence="8">The sequence shown here is derived from an EMBL/GenBank/DDBJ whole genome shotgun (WGS) entry which is preliminary data.</text>
</comment>
<comment type="function">
    <text evidence="6">Interacts with target proteins during translocation into the lumen of the endoplasmic reticulum. Protects unfolded target proteins against degradation and facilitate correct glycosylation.</text>
</comment>
<gene>
    <name evidence="8" type="ORF">B0A55_07157</name>
</gene>
<name>A0A4U0XCM2_9PEZI</name>
<keyword evidence="4 6" id="KW-1133">Transmembrane helix</keyword>
<evidence type="ECO:0000313" key="9">
    <source>
        <dbReference type="Proteomes" id="UP000309340"/>
    </source>
</evidence>
<comment type="similarity">
    <text evidence="1 6">Belongs to the RAMP4 family.</text>
</comment>
<proteinExistence type="inferred from homology"/>
<dbReference type="Pfam" id="PF06624">
    <property type="entry name" value="RAMP4"/>
    <property type="match status" value="1"/>
</dbReference>
<evidence type="ECO:0000256" key="6">
    <source>
        <dbReference type="RuleBase" id="RU364120"/>
    </source>
</evidence>
<protein>
    <recommendedName>
        <fullName evidence="6">Stress-associated endoplasmic reticulum protein</fullName>
    </recommendedName>
</protein>
<keyword evidence="5 6" id="KW-0472">Membrane</keyword>
<evidence type="ECO:0000256" key="5">
    <source>
        <dbReference type="ARBA" id="ARBA00023136"/>
    </source>
</evidence>
<feature type="region of interest" description="Disordered" evidence="7">
    <location>
        <begin position="1"/>
        <end position="31"/>
    </location>
</feature>
<keyword evidence="9" id="KW-1185">Reference proteome</keyword>
<keyword evidence="2 6" id="KW-0812">Transmembrane</keyword>
<evidence type="ECO:0000256" key="2">
    <source>
        <dbReference type="ARBA" id="ARBA00022692"/>
    </source>
</evidence>
<evidence type="ECO:0000256" key="7">
    <source>
        <dbReference type="SAM" id="MobiDB-lite"/>
    </source>
</evidence>
<evidence type="ECO:0000256" key="1">
    <source>
        <dbReference type="ARBA" id="ARBA00005500"/>
    </source>
</evidence>
<dbReference type="EMBL" id="NAJQ01000315">
    <property type="protein sequence ID" value="TKA72305.1"/>
    <property type="molecule type" value="Genomic_DNA"/>
</dbReference>
<dbReference type="InterPro" id="IPR010580">
    <property type="entry name" value="ER_stress-assoc"/>
</dbReference>
<dbReference type="STRING" id="329884.A0A4U0XCM2"/>
<evidence type="ECO:0000313" key="8">
    <source>
        <dbReference type="EMBL" id="TKA72305.1"/>
    </source>
</evidence>
<keyword evidence="3 6" id="KW-0256">Endoplasmic reticulum</keyword>
<evidence type="ECO:0000256" key="3">
    <source>
        <dbReference type="ARBA" id="ARBA00022824"/>
    </source>
</evidence>
<accession>A0A4U0XCM2</accession>
<dbReference type="Proteomes" id="UP000309340">
    <property type="component" value="Unassembled WGS sequence"/>
</dbReference>
<evidence type="ECO:0000256" key="4">
    <source>
        <dbReference type="ARBA" id="ARBA00022989"/>
    </source>
</evidence>
<comment type="subcellular location">
    <subcellularLocation>
        <location evidence="6">Membrane</location>
        <topology evidence="6">Single-pass membrane protein</topology>
    </subcellularLocation>
    <subcellularLocation>
        <location evidence="6">Endoplasmic reticulum membrane</location>
        <topology evidence="6">Single-pass membrane protein</topology>
    </subcellularLocation>
</comment>